<dbReference type="Pfam" id="PF01799">
    <property type="entry name" value="Fer2_2"/>
    <property type="match status" value="1"/>
</dbReference>
<evidence type="ECO:0000313" key="7">
    <source>
        <dbReference type="EMBL" id="RAI43075.1"/>
    </source>
</evidence>
<organism evidence="7 8">
    <name type="scientific">Rhodoplanes roseus</name>
    <dbReference type="NCBI Taxonomy" id="29409"/>
    <lineage>
        <taxon>Bacteria</taxon>
        <taxon>Pseudomonadati</taxon>
        <taxon>Pseudomonadota</taxon>
        <taxon>Alphaproteobacteria</taxon>
        <taxon>Hyphomicrobiales</taxon>
        <taxon>Nitrobacteraceae</taxon>
        <taxon>Rhodoplanes</taxon>
    </lineage>
</organism>
<dbReference type="PROSITE" id="PS00197">
    <property type="entry name" value="2FE2S_FER_1"/>
    <property type="match status" value="1"/>
</dbReference>
<dbReference type="PANTHER" id="PTHR44379">
    <property type="entry name" value="OXIDOREDUCTASE WITH IRON-SULFUR SUBUNIT"/>
    <property type="match status" value="1"/>
</dbReference>
<dbReference type="PANTHER" id="PTHR44379:SF5">
    <property type="entry name" value="OXIDOREDUCTASE WITH IRON-SULFUR SUBUNIT"/>
    <property type="match status" value="1"/>
</dbReference>
<dbReference type="InterPro" id="IPR006058">
    <property type="entry name" value="2Fe2S_fd_BS"/>
</dbReference>
<dbReference type="SUPFAM" id="SSF54292">
    <property type="entry name" value="2Fe-2S ferredoxin-like"/>
    <property type="match status" value="1"/>
</dbReference>
<evidence type="ECO:0000259" key="6">
    <source>
        <dbReference type="PROSITE" id="PS51085"/>
    </source>
</evidence>
<keyword evidence="3" id="KW-0560">Oxidoreductase</keyword>
<sequence length="165" mass="17336">MTADTFDITFTLNGLRKSIAVRTDAMLAEVLRENLGLLGTKVSCNEGECGACTVLIDGRTANSCIVLALEVDGCAVTTIEGVAVGGVLHPIQESFIEEGAVHCGYCTPGMILSTKALLDHNPDPTTGEVRKALEGNLCRCTGYNRILKAVSRAAEKLRPTPGAGE</sequence>
<dbReference type="InterPro" id="IPR036010">
    <property type="entry name" value="2Fe-2S_ferredoxin-like_sf"/>
</dbReference>
<comment type="caution">
    <text evidence="7">The sequence shown here is derived from an EMBL/GenBank/DDBJ whole genome shotgun (WGS) entry which is preliminary data.</text>
</comment>
<dbReference type="Pfam" id="PF00111">
    <property type="entry name" value="Fer2"/>
    <property type="match status" value="1"/>
</dbReference>
<protein>
    <submittedName>
        <fullName evidence="7">(2Fe-2S)-binding protein</fullName>
    </submittedName>
</protein>
<keyword evidence="2" id="KW-0479">Metal-binding</keyword>
<evidence type="ECO:0000256" key="1">
    <source>
        <dbReference type="ARBA" id="ARBA00022714"/>
    </source>
</evidence>
<feature type="domain" description="2Fe-2S ferredoxin-type" evidence="6">
    <location>
        <begin position="6"/>
        <end position="82"/>
    </location>
</feature>
<gene>
    <name evidence="7" type="ORF">CH341_16245</name>
</gene>
<dbReference type="CDD" id="cd00207">
    <property type="entry name" value="fer2"/>
    <property type="match status" value="1"/>
</dbReference>
<evidence type="ECO:0000256" key="4">
    <source>
        <dbReference type="ARBA" id="ARBA00023004"/>
    </source>
</evidence>
<dbReference type="OrthoDB" id="9792018at2"/>
<keyword evidence="4" id="KW-0408">Iron</keyword>
<keyword evidence="8" id="KW-1185">Reference proteome</keyword>
<keyword evidence="5" id="KW-0411">Iron-sulfur</keyword>
<dbReference type="InterPro" id="IPR001041">
    <property type="entry name" value="2Fe-2S_ferredoxin-type"/>
</dbReference>
<dbReference type="InterPro" id="IPR002888">
    <property type="entry name" value="2Fe-2S-bd"/>
</dbReference>
<accession>A0A327KZM8</accession>
<evidence type="ECO:0000256" key="3">
    <source>
        <dbReference type="ARBA" id="ARBA00023002"/>
    </source>
</evidence>
<dbReference type="RefSeq" id="WP_111420069.1">
    <property type="nucleotide sequence ID" value="NZ_NPEX01000108.1"/>
</dbReference>
<dbReference type="AlphaFoldDB" id="A0A327KZM8"/>
<evidence type="ECO:0000313" key="8">
    <source>
        <dbReference type="Proteomes" id="UP000249130"/>
    </source>
</evidence>
<evidence type="ECO:0000256" key="2">
    <source>
        <dbReference type="ARBA" id="ARBA00022723"/>
    </source>
</evidence>
<dbReference type="GO" id="GO:0046872">
    <property type="term" value="F:metal ion binding"/>
    <property type="evidence" value="ECO:0007669"/>
    <property type="project" value="UniProtKB-KW"/>
</dbReference>
<dbReference type="Gene3D" id="1.10.150.120">
    <property type="entry name" value="[2Fe-2S]-binding domain"/>
    <property type="match status" value="1"/>
</dbReference>
<reference evidence="7 8" key="1">
    <citation type="submission" date="2017-07" db="EMBL/GenBank/DDBJ databases">
        <title>Draft Genome Sequences of Select Purple Nonsulfur Bacteria.</title>
        <authorList>
            <person name="Lasarre B."/>
            <person name="Mckinlay J.B."/>
        </authorList>
    </citation>
    <scope>NUCLEOTIDE SEQUENCE [LARGE SCALE GENOMIC DNA]</scope>
    <source>
        <strain evidence="7 8">DSM 5909</strain>
    </source>
</reference>
<proteinExistence type="predicted"/>
<dbReference type="SUPFAM" id="SSF47741">
    <property type="entry name" value="CO dehydrogenase ISP C-domain like"/>
    <property type="match status" value="1"/>
</dbReference>
<name>A0A327KZM8_9BRAD</name>
<dbReference type="PROSITE" id="PS51085">
    <property type="entry name" value="2FE2S_FER_2"/>
    <property type="match status" value="1"/>
</dbReference>
<dbReference type="EMBL" id="NPEX01000108">
    <property type="protein sequence ID" value="RAI43075.1"/>
    <property type="molecule type" value="Genomic_DNA"/>
</dbReference>
<dbReference type="Proteomes" id="UP000249130">
    <property type="component" value="Unassembled WGS sequence"/>
</dbReference>
<dbReference type="InterPro" id="IPR051452">
    <property type="entry name" value="Diverse_Oxidoreductases"/>
</dbReference>
<dbReference type="Gene3D" id="3.10.20.30">
    <property type="match status" value="1"/>
</dbReference>
<dbReference type="GO" id="GO:0051537">
    <property type="term" value="F:2 iron, 2 sulfur cluster binding"/>
    <property type="evidence" value="ECO:0007669"/>
    <property type="project" value="UniProtKB-KW"/>
</dbReference>
<dbReference type="InterPro" id="IPR036884">
    <property type="entry name" value="2Fe-2S-bd_dom_sf"/>
</dbReference>
<dbReference type="GO" id="GO:0016491">
    <property type="term" value="F:oxidoreductase activity"/>
    <property type="evidence" value="ECO:0007669"/>
    <property type="project" value="UniProtKB-KW"/>
</dbReference>
<keyword evidence="1" id="KW-0001">2Fe-2S</keyword>
<dbReference type="FunFam" id="1.10.150.120:FF:000003">
    <property type="entry name" value="Carbon monoxide dehydrogenase, small subunit"/>
    <property type="match status" value="1"/>
</dbReference>
<dbReference type="InterPro" id="IPR012675">
    <property type="entry name" value="Beta-grasp_dom_sf"/>
</dbReference>
<evidence type="ECO:0000256" key="5">
    <source>
        <dbReference type="ARBA" id="ARBA00023014"/>
    </source>
</evidence>